<dbReference type="GO" id="GO:0007140">
    <property type="term" value="P:male meiotic nuclear division"/>
    <property type="evidence" value="ECO:0007669"/>
    <property type="project" value="TreeGrafter"/>
</dbReference>
<evidence type="ECO:0000256" key="1">
    <source>
        <dbReference type="ARBA" id="ARBA00004123"/>
    </source>
</evidence>
<dbReference type="Pfam" id="PF13017">
    <property type="entry name" value="Maelstrom"/>
    <property type="match status" value="1"/>
</dbReference>
<evidence type="ECO:0000256" key="9">
    <source>
        <dbReference type="SAM" id="MobiDB-lite"/>
    </source>
</evidence>
<keyword evidence="8" id="KW-0539">Nucleus</keyword>
<dbReference type="PANTHER" id="PTHR21358">
    <property type="entry name" value="PROTEIN MAELSTROM HOMOLOG"/>
    <property type="match status" value="1"/>
</dbReference>
<evidence type="ECO:0000256" key="5">
    <source>
        <dbReference type="ARBA" id="ARBA00022782"/>
    </source>
</evidence>
<dbReference type="GO" id="GO:0007283">
    <property type="term" value="P:spermatogenesis"/>
    <property type="evidence" value="ECO:0007669"/>
    <property type="project" value="TreeGrafter"/>
</dbReference>
<accession>A0AAD9MXE5</accession>
<dbReference type="Proteomes" id="UP001208570">
    <property type="component" value="Unassembled WGS sequence"/>
</dbReference>
<dbReference type="GO" id="GO:0060964">
    <property type="term" value="P:regulation of miRNA-mediated gene silencing"/>
    <property type="evidence" value="ECO:0007669"/>
    <property type="project" value="InterPro"/>
</dbReference>
<dbReference type="PANTHER" id="PTHR21358:SF4">
    <property type="entry name" value="PROTEIN MAELSTROM HOMOLOG"/>
    <property type="match status" value="1"/>
</dbReference>
<dbReference type="GO" id="GO:0043565">
    <property type="term" value="F:sequence-specific DNA binding"/>
    <property type="evidence" value="ECO:0007669"/>
    <property type="project" value="TreeGrafter"/>
</dbReference>
<evidence type="ECO:0000256" key="3">
    <source>
        <dbReference type="ARBA" id="ARBA00007057"/>
    </source>
</evidence>
<name>A0AAD9MXE5_9ANNE</name>
<dbReference type="GO" id="GO:0045892">
    <property type="term" value="P:negative regulation of DNA-templated transcription"/>
    <property type="evidence" value="ECO:0007669"/>
    <property type="project" value="TreeGrafter"/>
</dbReference>
<dbReference type="GO" id="GO:0043186">
    <property type="term" value="C:P granule"/>
    <property type="evidence" value="ECO:0007669"/>
    <property type="project" value="TreeGrafter"/>
</dbReference>
<sequence length="676" mass="75870">MKTDDDRLDNQGNVIGHRTNYDEENLTHRERNKEIDYCRWPPVEDILEHKFYWISFQTLCEIDEGESWLPCEVALVEWSLKDGITNTYQSFIDPGPIPLGYRFTCQSHSDDTHKIPIEGFELADSDYGNIYRMIEYFVNPRGDRDLYPPIYSLHTANGKEWRCSEYCMEWLYRNAQLRTPNHLHKIYCLEDMVMGLYELAEQPISESSAIKLLTVTTWDYEKNTRCSYHEELEVKDCALAVCKRFGFALSDALKNLYEFELTARHVPIHDQCLPAYTIVSPSELDRHPVIIVDSESTDPDPIADTIPGTTKAVSSSCPRDHTSWKANWDSLFPWLVNADANVQKAAGNDPVLAAQMNTMFHHAYIGMPINQFSGLINLQQKNGCDLLSYSDIYDGASVMTGCLNVGVKLKCSINPRLMQIYCVAHRWLSLDGAVSAIYDVYLALYIALKHHAPSNSEAKGLLSKIRSVQLVLLTLFLSVILPKLSNSFQATTVGVTVVLPLHSDEAGPSREVFNNRTLSVTQPNKGLWARPAQQTVGSTSLCSSIAQSAPQWVTRPQVPPLGRGFTPQEAAAVPALQPNAKSQFSSNVPQQDPGRLLHQQQILQQRIQQQEQHLKPHHQQQIQWHQRPPGITNNGTSLPHSGRGQPRQAAGGPGMMAPPAVTRTLGVGRGFPKSVS</sequence>
<comment type="similarity">
    <text evidence="3">Belongs to the maelstrom family.</text>
</comment>
<dbReference type="InterPro" id="IPR039259">
    <property type="entry name" value="Protein_maelstrom"/>
</dbReference>
<comment type="caution">
    <text evidence="11">The sequence shown here is derived from an EMBL/GenBank/DDBJ whole genome shotgun (WGS) entry which is preliminary data.</text>
</comment>
<keyword evidence="12" id="KW-1185">Reference proteome</keyword>
<feature type="region of interest" description="Disordered" evidence="9">
    <location>
        <begin position="605"/>
        <end position="676"/>
    </location>
</feature>
<keyword evidence="6" id="KW-0238">DNA-binding</keyword>
<proteinExistence type="inferred from homology"/>
<comment type="subcellular location">
    <subcellularLocation>
        <location evidence="2">Cytoplasm</location>
    </subcellularLocation>
    <subcellularLocation>
        <location evidence="1">Nucleus</location>
    </subcellularLocation>
</comment>
<reference evidence="11" key="1">
    <citation type="journal article" date="2023" name="Mol. Biol. Evol.">
        <title>Third-Generation Sequencing Reveals the Adaptive Role of the Epigenome in Three Deep-Sea Polychaetes.</title>
        <authorList>
            <person name="Perez M."/>
            <person name="Aroh O."/>
            <person name="Sun Y."/>
            <person name="Lan Y."/>
            <person name="Juniper S.K."/>
            <person name="Young C.R."/>
            <person name="Angers B."/>
            <person name="Qian P.Y."/>
        </authorList>
    </citation>
    <scope>NUCLEOTIDE SEQUENCE</scope>
    <source>
        <strain evidence="11">P08H-3</strain>
    </source>
</reference>
<keyword evidence="4" id="KW-0963">Cytoplasm</keyword>
<evidence type="ECO:0000259" key="10">
    <source>
        <dbReference type="Pfam" id="PF13017"/>
    </source>
</evidence>
<evidence type="ECO:0000256" key="7">
    <source>
        <dbReference type="ARBA" id="ARBA00023158"/>
    </source>
</evidence>
<dbReference type="InterPro" id="IPR024970">
    <property type="entry name" value="Maelstrom"/>
</dbReference>
<evidence type="ECO:0000313" key="12">
    <source>
        <dbReference type="Proteomes" id="UP001208570"/>
    </source>
</evidence>
<feature type="domain" description="Maelstrom" evidence="10">
    <location>
        <begin position="67"/>
        <end position="269"/>
    </location>
</feature>
<evidence type="ECO:0000256" key="2">
    <source>
        <dbReference type="ARBA" id="ARBA00004496"/>
    </source>
</evidence>
<evidence type="ECO:0000256" key="8">
    <source>
        <dbReference type="ARBA" id="ARBA00023242"/>
    </source>
</evidence>
<dbReference type="EMBL" id="JAODUP010000541">
    <property type="protein sequence ID" value="KAK2147683.1"/>
    <property type="molecule type" value="Genomic_DNA"/>
</dbReference>
<evidence type="ECO:0000256" key="6">
    <source>
        <dbReference type="ARBA" id="ARBA00023125"/>
    </source>
</evidence>
<dbReference type="GO" id="GO:0034587">
    <property type="term" value="P:piRNA processing"/>
    <property type="evidence" value="ECO:0007669"/>
    <property type="project" value="TreeGrafter"/>
</dbReference>
<protein>
    <recommendedName>
        <fullName evidence="10">Maelstrom domain-containing protein</fullName>
    </recommendedName>
</protein>
<evidence type="ECO:0000313" key="11">
    <source>
        <dbReference type="EMBL" id="KAK2147683.1"/>
    </source>
</evidence>
<dbReference type="AlphaFoldDB" id="A0AAD9MXE5"/>
<keyword evidence="5" id="KW-0221">Differentiation</keyword>
<gene>
    <name evidence="11" type="ORF">LSH36_541g01016</name>
</gene>
<organism evidence="11 12">
    <name type="scientific">Paralvinella palmiformis</name>
    <dbReference type="NCBI Taxonomy" id="53620"/>
    <lineage>
        <taxon>Eukaryota</taxon>
        <taxon>Metazoa</taxon>
        <taxon>Spiralia</taxon>
        <taxon>Lophotrochozoa</taxon>
        <taxon>Annelida</taxon>
        <taxon>Polychaeta</taxon>
        <taxon>Sedentaria</taxon>
        <taxon>Canalipalpata</taxon>
        <taxon>Terebellida</taxon>
        <taxon>Terebelliformia</taxon>
        <taxon>Alvinellidae</taxon>
        <taxon>Paralvinella</taxon>
    </lineage>
</organism>
<keyword evidence="7" id="KW-0943">RNA-mediated gene silencing</keyword>
<evidence type="ECO:0000256" key="4">
    <source>
        <dbReference type="ARBA" id="ARBA00022490"/>
    </source>
</evidence>
<dbReference type="GO" id="GO:0005634">
    <property type="term" value="C:nucleus"/>
    <property type="evidence" value="ECO:0007669"/>
    <property type="project" value="UniProtKB-SubCell"/>
</dbReference>
<dbReference type="GO" id="GO:0030154">
    <property type="term" value="P:cell differentiation"/>
    <property type="evidence" value="ECO:0007669"/>
    <property type="project" value="UniProtKB-KW"/>
</dbReference>